<reference evidence="2 3" key="1">
    <citation type="submission" date="2018-06" db="EMBL/GenBank/DDBJ databases">
        <authorList>
            <consortium name="Pathogen Informatics"/>
            <person name="Doyle S."/>
        </authorList>
    </citation>
    <scope>NUCLEOTIDE SEQUENCE [LARGE SCALE GENOMIC DNA]</scope>
    <source>
        <strain evidence="2 3">NCTC7807</strain>
    </source>
</reference>
<accession>A0A380MR20</accession>
<feature type="region of interest" description="Disordered" evidence="1">
    <location>
        <begin position="1"/>
        <end position="34"/>
    </location>
</feature>
<evidence type="ECO:0000313" key="3">
    <source>
        <dbReference type="Proteomes" id="UP000254150"/>
    </source>
</evidence>
<feature type="compositionally biased region" description="Pro residues" evidence="1">
    <location>
        <begin position="19"/>
        <end position="29"/>
    </location>
</feature>
<dbReference type="InterPro" id="IPR026334">
    <property type="entry name" value="FxSxx-COOH"/>
</dbReference>
<evidence type="ECO:0000313" key="2">
    <source>
        <dbReference type="EMBL" id="SUO95079.1"/>
    </source>
</evidence>
<proteinExistence type="predicted"/>
<protein>
    <recommendedName>
        <fullName evidence="4">FXSXX-COOH protein</fullName>
    </recommendedName>
</protein>
<dbReference type="GeneID" id="95068447"/>
<organism evidence="2 3">
    <name type="scientific">Streptomyces griseus</name>
    <dbReference type="NCBI Taxonomy" id="1911"/>
    <lineage>
        <taxon>Bacteria</taxon>
        <taxon>Bacillati</taxon>
        <taxon>Actinomycetota</taxon>
        <taxon>Actinomycetes</taxon>
        <taxon>Kitasatosporales</taxon>
        <taxon>Streptomycetaceae</taxon>
        <taxon>Streptomyces</taxon>
    </lineage>
</organism>
<dbReference type="NCBIfam" id="TIGR04268">
    <property type="entry name" value="FxSxx-COOH"/>
    <property type="match status" value="1"/>
</dbReference>
<dbReference type="RefSeq" id="WP_100454792.1">
    <property type="nucleotide sequence ID" value="NZ_UHID01000001.1"/>
</dbReference>
<evidence type="ECO:0000256" key="1">
    <source>
        <dbReference type="SAM" id="MobiDB-lite"/>
    </source>
</evidence>
<gene>
    <name evidence="2" type="ORF">NCTC7807_01192</name>
</gene>
<dbReference type="AlphaFoldDB" id="A0A380MR20"/>
<name>A0A380MR20_STRGR</name>
<dbReference type="Proteomes" id="UP000254150">
    <property type="component" value="Unassembled WGS sequence"/>
</dbReference>
<evidence type="ECO:0008006" key="4">
    <source>
        <dbReference type="Google" id="ProtNLM"/>
    </source>
</evidence>
<dbReference type="EMBL" id="UHID01000001">
    <property type="protein sequence ID" value="SUO95079.1"/>
    <property type="molecule type" value="Genomic_DNA"/>
</dbReference>
<sequence length="80" mass="8550">MPDSAHQAPPSRPLAAEPAGPPSQAPAGPPGGAAVLPDLLELDLESLRTLDHPVLDDLLDELRERTSGPREMLWNFNSSF</sequence>